<reference evidence="2" key="1">
    <citation type="submission" date="2021-02" db="EMBL/GenBank/DDBJ databases">
        <authorList>
            <person name="Nowell W R."/>
        </authorList>
    </citation>
    <scope>NUCLEOTIDE SEQUENCE</scope>
</reference>
<dbReference type="GO" id="GO:0003676">
    <property type="term" value="F:nucleic acid binding"/>
    <property type="evidence" value="ECO:0007669"/>
    <property type="project" value="InterPro"/>
</dbReference>
<dbReference type="PROSITE" id="PS51184">
    <property type="entry name" value="JMJC"/>
    <property type="match status" value="1"/>
</dbReference>
<organism evidence="2 3">
    <name type="scientific">Adineta steineri</name>
    <dbReference type="NCBI Taxonomy" id="433720"/>
    <lineage>
        <taxon>Eukaryota</taxon>
        <taxon>Metazoa</taxon>
        <taxon>Spiralia</taxon>
        <taxon>Gnathifera</taxon>
        <taxon>Rotifera</taxon>
        <taxon>Eurotatoria</taxon>
        <taxon>Bdelloidea</taxon>
        <taxon>Adinetida</taxon>
        <taxon>Adinetidae</taxon>
        <taxon>Adineta</taxon>
    </lineage>
</organism>
<dbReference type="GO" id="GO:0005634">
    <property type="term" value="C:nucleus"/>
    <property type="evidence" value="ECO:0007669"/>
    <property type="project" value="TreeGrafter"/>
</dbReference>
<dbReference type="PANTHER" id="PTHR10694:SF7">
    <property type="entry name" value="[HISTONE H3]-TRIMETHYL-L-LYSINE(9) DEMETHYLASE"/>
    <property type="match status" value="1"/>
</dbReference>
<dbReference type="Pfam" id="PF02373">
    <property type="entry name" value="JmjC"/>
    <property type="match status" value="1"/>
</dbReference>
<name>A0A814SSW9_9BILA</name>
<comment type="caution">
    <text evidence="2">The sequence shown here is derived from an EMBL/GenBank/DDBJ whole genome shotgun (WGS) entry which is preliminary data.</text>
</comment>
<dbReference type="Proteomes" id="UP000663860">
    <property type="component" value="Unassembled WGS sequence"/>
</dbReference>
<dbReference type="InterPro" id="IPR035979">
    <property type="entry name" value="RBD_domain_sf"/>
</dbReference>
<dbReference type="SUPFAM" id="SSF54928">
    <property type="entry name" value="RNA-binding domain, RBD"/>
    <property type="match status" value="1"/>
</dbReference>
<dbReference type="GO" id="GO:0051864">
    <property type="term" value="F:histone H3K36 demethylase activity"/>
    <property type="evidence" value="ECO:0007669"/>
    <property type="project" value="TreeGrafter"/>
</dbReference>
<evidence type="ECO:0000313" key="2">
    <source>
        <dbReference type="EMBL" id="CAF1151972.1"/>
    </source>
</evidence>
<dbReference type="GO" id="GO:0032454">
    <property type="term" value="F:histone H3K9 demethylase activity"/>
    <property type="evidence" value="ECO:0007669"/>
    <property type="project" value="TreeGrafter"/>
</dbReference>
<dbReference type="PANTHER" id="PTHR10694">
    <property type="entry name" value="LYSINE-SPECIFIC DEMETHYLASE"/>
    <property type="match status" value="1"/>
</dbReference>
<dbReference type="GO" id="GO:0010468">
    <property type="term" value="P:regulation of gene expression"/>
    <property type="evidence" value="ECO:0007669"/>
    <property type="project" value="TreeGrafter"/>
</dbReference>
<dbReference type="SMART" id="SM00558">
    <property type="entry name" value="JmjC"/>
    <property type="match status" value="1"/>
</dbReference>
<feature type="domain" description="JmjC" evidence="1">
    <location>
        <begin position="45"/>
        <end position="204"/>
    </location>
</feature>
<evidence type="ECO:0000313" key="3">
    <source>
        <dbReference type="Proteomes" id="UP000663860"/>
    </source>
</evidence>
<protein>
    <recommendedName>
        <fullName evidence="1">JmjC domain-containing protein</fullName>
    </recommendedName>
</protein>
<proteinExistence type="predicted"/>
<accession>A0A814SSW9</accession>
<dbReference type="SUPFAM" id="SSF51197">
    <property type="entry name" value="Clavaminate synthase-like"/>
    <property type="match status" value="1"/>
</dbReference>
<dbReference type="GO" id="GO:0000785">
    <property type="term" value="C:chromatin"/>
    <property type="evidence" value="ECO:0007669"/>
    <property type="project" value="TreeGrafter"/>
</dbReference>
<dbReference type="AlphaFoldDB" id="A0A814SSW9"/>
<dbReference type="EMBL" id="CAJNOE010000328">
    <property type="protein sequence ID" value="CAF1151972.1"/>
    <property type="molecule type" value="Genomic_DNA"/>
</dbReference>
<dbReference type="Gene3D" id="2.60.120.650">
    <property type="entry name" value="Cupin"/>
    <property type="match status" value="1"/>
</dbReference>
<dbReference type="Gene3D" id="3.30.70.330">
    <property type="match status" value="1"/>
</dbReference>
<sequence>MDEIMPQNLLVTDESSFWSSLSCLNNNRRQMNISFLPNTSLFCRKASPTYFNIHRLPKQSLLKLGGKKVTRQIVPCVRRAHGSGAIFPLSSAQQRLCSINYHHEGGVHHWYIIPTCERDALQKVIGPKNFPVCFDHGQLLVHPSILEKYHIRCYQIKQRPNEFVVLAAGTLAQSFAKGASWSESIDFALPSWIEEGRASTAASPCQCSIPNNDSPNTIDVTLFTSDIIEKYISSLLNNDADDKSMTLEDISDIDMDTISTPNSIDDNSLDVNTVLARNAKLTIPISRLAPTSYEPPTPATTTSIIFPFADNKDRNKCNENNINMDYELLAEGSFGDVIEWNTSDMISIDSFLLEYASELNTQNQLDQASKSTNIHGNAGNDYSMEADLLLFDAMMNLDIPNSTACVSTHTQTNEHVEILRDKSETQLFFLLSYVILDISDIDMATVSTPNGTDDNSLDVHAVLARNAKLTIPISRLASTSYEPPTPATTTSISCLFTDNKDKKTCDENNINMDYELLAEGSFGDVTEWNTSDMISIDSFLLEYASELNTQNHLDQASKSTNIHGNTGNDYSMEADFLLFDAMMNLDIPNATTCVSTHTQANEHIEILRNKSETHTNDPSTLSLDISATTISERNDHKKKRTLNQARNQHKALYVSALRNSVSIKDIRRHFTGCTEVTIKRHHTRPYLKYAVVCHRTPEEAEYNLKRPSNYCLLGSEYRVEYAIIRYDDEQQAASVVDQAEKYKINGRPLSISLYSRRVNVEREVDFIPIGNNYYQPITGIPASIHQHYIN</sequence>
<evidence type="ECO:0000259" key="1">
    <source>
        <dbReference type="PROSITE" id="PS51184"/>
    </source>
</evidence>
<dbReference type="InterPro" id="IPR003347">
    <property type="entry name" value="JmjC_dom"/>
</dbReference>
<dbReference type="InterPro" id="IPR012677">
    <property type="entry name" value="Nucleotide-bd_a/b_plait_sf"/>
</dbReference>
<gene>
    <name evidence="2" type="ORF">IZO911_LOCUS25822</name>
</gene>